<evidence type="ECO:0000313" key="3">
    <source>
        <dbReference type="Proteomes" id="UP000002700"/>
    </source>
</evidence>
<dbReference type="HOGENOM" id="CLU_575799_0_0_4"/>
<gene>
    <name evidence="2" type="ordered locus">BURPS1710b_0275</name>
</gene>
<dbReference type="Proteomes" id="UP000002700">
    <property type="component" value="Chromosome I"/>
</dbReference>
<evidence type="ECO:0000256" key="1">
    <source>
        <dbReference type="SAM" id="MobiDB-lite"/>
    </source>
</evidence>
<protein>
    <submittedName>
        <fullName evidence="2">Uncharacterized protein</fullName>
    </submittedName>
</protein>
<dbReference type="KEGG" id="bpm:BURPS1710b_0275"/>
<dbReference type="EMBL" id="CP000124">
    <property type="protein sequence ID" value="ABA50400.1"/>
    <property type="molecule type" value="Genomic_DNA"/>
</dbReference>
<feature type="region of interest" description="Disordered" evidence="1">
    <location>
        <begin position="363"/>
        <end position="383"/>
    </location>
</feature>
<feature type="compositionally biased region" description="Basic residues" evidence="1">
    <location>
        <begin position="363"/>
        <end position="374"/>
    </location>
</feature>
<reference evidence="2 3" key="1">
    <citation type="submission" date="2005-09" db="EMBL/GenBank/DDBJ databases">
        <authorList>
            <person name="Woods D.E."/>
            <person name="Nierman W.C."/>
        </authorList>
    </citation>
    <scope>NUCLEOTIDE SEQUENCE [LARGE SCALE GENOMIC DNA]</scope>
    <source>
        <strain evidence="2 3">1710b</strain>
    </source>
</reference>
<feature type="compositionally biased region" description="Basic and acidic residues" evidence="1">
    <location>
        <begin position="268"/>
        <end position="279"/>
    </location>
</feature>
<organism evidence="2 3">
    <name type="scientific">Burkholderia pseudomallei (strain 1710b)</name>
    <dbReference type="NCBI Taxonomy" id="320372"/>
    <lineage>
        <taxon>Bacteria</taxon>
        <taxon>Pseudomonadati</taxon>
        <taxon>Pseudomonadota</taxon>
        <taxon>Betaproteobacteria</taxon>
        <taxon>Burkholderiales</taxon>
        <taxon>Burkholderiaceae</taxon>
        <taxon>Burkholderia</taxon>
        <taxon>pseudomallei group</taxon>
    </lineage>
</organism>
<name>Q3JXL3_BURP1</name>
<feature type="compositionally biased region" description="Basic and acidic residues" evidence="1">
    <location>
        <begin position="408"/>
        <end position="427"/>
    </location>
</feature>
<feature type="compositionally biased region" description="Basic residues" evidence="1">
    <location>
        <begin position="106"/>
        <end position="115"/>
    </location>
</feature>
<sequence length="474" mass="54636">MGAIDAREPRHRVRLRARVAARADRAARQHRDPVVARRPFRGAERHRLRDDQARADRPHTLARARLRPCRRARERGVPGLGAHRDGRRADGRAARRARARDARGRLPARHARRAARPPGAARRSRRHGAVPGVAVCIDGHGHVAARRRRRIRRRSADDRIRALMPGATAPDELFRGLTDERQTAGLEELRRLRGRHRHEPAARDRCARRPRADVRAAGRRVRREFRRRPDALVATRRDRRHRLVRGDRSRARYVLRRRHVQEPAGRGADARVQHRDAARARHPVAHPQPRRSGRRAARRAGFPRRHDRRRPSRCGCIGHIGHSGRRARRDARSDRHAHAERLQPEPHVRAHVPELGALLLAMPRRRAARPRRRRSRDDLQVRRRSLRVHVPRVPDSGRVGVRVQLRGRPLDRQVSRRDGRRRDREPAGRLLHPQTVAGRLSGRCATDLRTIRCVPLTKSSPIITRRPTGAIPPR</sequence>
<feature type="compositionally biased region" description="Basic residues" evidence="1">
    <location>
        <begin position="280"/>
        <end position="312"/>
    </location>
</feature>
<feature type="compositionally biased region" description="Basic and acidic residues" evidence="1">
    <location>
        <begin position="330"/>
        <end position="346"/>
    </location>
</feature>
<evidence type="ECO:0000313" key="2">
    <source>
        <dbReference type="EMBL" id="ABA50400.1"/>
    </source>
</evidence>
<feature type="region of interest" description="Disordered" evidence="1">
    <location>
        <begin position="259"/>
        <end position="346"/>
    </location>
</feature>
<feature type="region of interest" description="Disordered" evidence="1">
    <location>
        <begin position="69"/>
        <end position="127"/>
    </location>
</feature>
<feature type="compositionally biased region" description="Basic and acidic residues" evidence="1">
    <location>
        <begin position="82"/>
        <end position="104"/>
    </location>
</feature>
<dbReference type="AlphaFoldDB" id="Q3JXL3"/>
<proteinExistence type="predicted"/>
<accession>Q3JXL3</accession>
<feature type="region of interest" description="Disordered" evidence="1">
    <location>
        <begin position="406"/>
        <end position="430"/>
    </location>
</feature>
<dbReference type="EnsemblBacteria" id="ABA50400">
    <property type="protein sequence ID" value="ABA50400"/>
    <property type="gene ID" value="BURPS1710b_0275"/>
</dbReference>